<reference evidence="2 3" key="1">
    <citation type="submission" date="2017-10" db="EMBL/GenBank/DDBJ databases">
        <title>Comparative genomics in systemic dimorphic fungi from Ajellomycetaceae.</title>
        <authorList>
            <person name="Munoz J.F."/>
            <person name="Mcewen J.G."/>
            <person name="Clay O.K."/>
            <person name="Cuomo C.A."/>
        </authorList>
    </citation>
    <scope>NUCLEOTIDE SEQUENCE [LARGE SCALE GENOMIC DNA]</scope>
    <source>
        <strain evidence="2 3">UAMH4076</strain>
    </source>
</reference>
<feature type="compositionally biased region" description="Low complexity" evidence="1">
    <location>
        <begin position="209"/>
        <end position="222"/>
    </location>
</feature>
<organism evidence="2 3">
    <name type="scientific">[Emmonsia] crescens</name>
    <dbReference type="NCBI Taxonomy" id="73230"/>
    <lineage>
        <taxon>Eukaryota</taxon>
        <taxon>Fungi</taxon>
        <taxon>Dikarya</taxon>
        <taxon>Ascomycota</taxon>
        <taxon>Pezizomycotina</taxon>
        <taxon>Eurotiomycetes</taxon>
        <taxon>Eurotiomycetidae</taxon>
        <taxon>Onygenales</taxon>
        <taxon>Ajellomycetaceae</taxon>
        <taxon>Emergomyces</taxon>
    </lineage>
</organism>
<proteinExistence type="predicted"/>
<dbReference type="AlphaFoldDB" id="A0A2B7Z8C2"/>
<feature type="region of interest" description="Disordered" evidence="1">
    <location>
        <begin position="121"/>
        <end position="156"/>
    </location>
</feature>
<feature type="compositionally biased region" description="Low complexity" evidence="1">
    <location>
        <begin position="39"/>
        <end position="48"/>
    </location>
</feature>
<feature type="compositionally biased region" description="Polar residues" evidence="1">
    <location>
        <begin position="49"/>
        <end position="71"/>
    </location>
</feature>
<evidence type="ECO:0000313" key="3">
    <source>
        <dbReference type="Proteomes" id="UP000226031"/>
    </source>
</evidence>
<keyword evidence="3" id="KW-1185">Reference proteome</keyword>
<feature type="compositionally biased region" description="Polar residues" evidence="1">
    <location>
        <begin position="265"/>
        <end position="275"/>
    </location>
</feature>
<name>A0A2B7Z8C2_9EURO</name>
<evidence type="ECO:0000313" key="2">
    <source>
        <dbReference type="EMBL" id="PGH29469.1"/>
    </source>
</evidence>
<gene>
    <name evidence="2" type="ORF">GX50_07783</name>
</gene>
<evidence type="ECO:0000256" key="1">
    <source>
        <dbReference type="SAM" id="MobiDB-lite"/>
    </source>
</evidence>
<feature type="compositionally biased region" description="Low complexity" evidence="1">
    <location>
        <begin position="72"/>
        <end position="85"/>
    </location>
</feature>
<dbReference type="EMBL" id="PDND01000239">
    <property type="protein sequence ID" value="PGH29469.1"/>
    <property type="molecule type" value="Genomic_DNA"/>
</dbReference>
<accession>A0A2B7Z8C2</accession>
<feature type="region of interest" description="Disordered" evidence="1">
    <location>
        <begin position="177"/>
        <end position="276"/>
    </location>
</feature>
<feature type="region of interest" description="Disordered" evidence="1">
    <location>
        <begin position="39"/>
        <end position="85"/>
    </location>
</feature>
<feature type="compositionally biased region" description="Acidic residues" evidence="1">
    <location>
        <begin position="183"/>
        <end position="206"/>
    </location>
</feature>
<dbReference type="STRING" id="73230.A0A2B7Z8C2"/>
<feature type="region of interest" description="Disordered" evidence="1">
    <location>
        <begin position="1"/>
        <end position="20"/>
    </location>
</feature>
<dbReference type="VEuPathDB" id="FungiDB:EMCG_07185"/>
<feature type="compositionally biased region" description="Low complexity" evidence="1">
    <location>
        <begin position="121"/>
        <end position="135"/>
    </location>
</feature>
<dbReference type="Proteomes" id="UP000226031">
    <property type="component" value="Unassembled WGS sequence"/>
</dbReference>
<protein>
    <submittedName>
        <fullName evidence="2">Uncharacterized protein</fullName>
    </submittedName>
</protein>
<sequence>MSTTPTPPHRQINRGVMMRGPSLVTTTTTMIATTATAAASSASSSSATEPPNININNSFTDSAIDMDTSSGNITQTPDTTATTTTNMMMTINATTPPPEESITTIMITERLLRLACLVADSNSSSNSNSDNNNNSDDNKNNNLTYPHMSSSPSPSLSRQKFIAINRYLDDIEGLLLDPHDDEVGVDGDGENEEEEEGEEEKEEEEKSEVGTTKSPSSTSSCTEGHEKAPNHMISVSSSKHQHQHPHPPLSSSVSRPEPEIEFQNGKGQSQTQRHSQVNHHNELDVLMQDLKIVTRCLEQRRTECLHLNAVFTVKCERLAQRILEMEDEIDEFRAEKIENTIELESLKGTVRGLEGWIRRWNKKRQEEADVYVDVDSEYTWSSEYSDNGRGEWGDNRNHQGRLVVEEEEEEVSDNNGKDDIDTLMDGISAWLRGWSEVEEGFRIRARLRKRRVAMRFKKISSEGLID</sequence>
<comment type="caution">
    <text evidence="2">The sequence shown here is derived from an EMBL/GenBank/DDBJ whole genome shotgun (WGS) entry which is preliminary data.</text>
</comment>